<evidence type="ECO:0000313" key="4">
    <source>
        <dbReference type="EMBL" id="SHJ78528.1"/>
    </source>
</evidence>
<evidence type="ECO:0000256" key="1">
    <source>
        <dbReference type="ARBA" id="ARBA00038087"/>
    </source>
</evidence>
<evidence type="ECO:0000259" key="2">
    <source>
        <dbReference type="Pfam" id="PF26078"/>
    </source>
</evidence>
<dbReference type="InterPro" id="IPR052399">
    <property type="entry name" value="Phage_Baseplate_Assmbl_Protein"/>
</dbReference>
<dbReference type="Pfam" id="PF26079">
    <property type="entry name" value="Baseplate_J_C"/>
    <property type="match status" value="1"/>
</dbReference>
<feature type="domain" description="Baseplate J-like C-terminal" evidence="3">
    <location>
        <begin position="268"/>
        <end position="356"/>
    </location>
</feature>
<dbReference type="Pfam" id="PF26078">
    <property type="entry name" value="Baseplate_J_M"/>
    <property type="match status" value="1"/>
</dbReference>
<gene>
    <name evidence="4" type="ORF">SAMN02745975_02871</name>
</gene>
<dbReference type="RefSeq" id="WP_110941928.1">
    <property type="nucleotide sequence ID" value="NZ_FQZV01000041.1"/>
</dbReference>
<dbReference type="PANTHER" id="PTHR37829:SF3">
    <property type="entry name" value="PROTEIN JAYE-RELATED"/>
    <property type="match status" value="1"/>
</dbReference>
<sequence length="360" mass="38887">MYENMTFENIMERCLARVPDTVDKREGSVIYDAIAPAAAELANLYIELGTIMDRAFPDTATDVDLTKKAQERGVFRQPATYAVRKGYFENGQGGSLDIPLGTRFSDGNINYRVTERIAAGQYRLVAETAGTIGNEYFGNLFPIDFIKGLAAATLADVLIPGEDEETDEALRERYYETLKSQAFGGNIADYRNKVKLIQGVGDAKIIPVWNGGGTVKVVLIDSEWSVPSPELVDYVQNEIDPVGHQGQGIGLAPIGHVVTVAAVTGVEIDVSFTLTLDTGYTWEAVQEDVKNAIKSYFVDLAKSWADSPNLIVRVSQIETKVLNVEGVIDIAGTKINGGTANISLDAISIPVLGVVTNGTA</sequence>
<dbReference type="AlphaFoldDB" id="A0A1M6M4Y3"/>
<protein>
    <submittedName>
        <fullName evidence="4">Uncharacterized phage protein gp47/JayE</fullName>
    </submittedName>
</protein>
<comment type="similarity">
    <text evidence="1">Belongs to the Mu gp47/PBSX XkdT family.</text>
</comment>
<dbReference type="Proteomes" id="UP000184536">
    <property type="component" value="Unassembled WGS sequence"/>
</dbReference>
<dbReference type="InterPro" id="IPR058530">
    <property type="entry name" value="Baseplate_J-like_C"/>
</dbReference>
<proteinExistence type="inferred from homology"/>
<reference evidence="5" key="1">
    <citation type="submission" date="2016-11" db="EMBL/GenBank/DDBJ databases">
        <authorList>
            <person name="Varghese N."/>
            <person name="Submissions S."/>
        </authorList>
    </citation>
    <scope>NUCLEOTIDE SEQUENCE [LARGE SCALE GENOMIC DNA]</scope>
    <source>
        <strain evidence="5">DSM 17957</strain>
    </source>
</reference>
<evidence type="ECO:0000259" key="3">
    <source>
        <dbReference type="Pfam" id="PF26079"/>
    </source>
</evidence>
<evidence type="ECO:0000313" key="5">
    <source>
        <dbReference type="Proteomes" id="UP000184536"/>
    </source>
</evidence>
<dbReference type="PANTHER" id="PTHR37829">
    <property type="entry name" value="PHAGE-LIKE ELEMENT PBSX PROTEIN XKDT"/>
    <property type="match status" value="1"/>
</dbReference>
<accession>A0A1M6M4Y3</accession>
<dbReference type="EMBL" id="FQZV01000041">
    <property type="protein sequence ID" value="SHJ78528.1"/>
    <property type="molecule type" value="Genomic_DNA"/>
</dbReference>
<dbReference type="STRING" id="1121919.SAMN02745975_02871"/>
<feature type="domain" description="Baseplate J-like central" evidence="2">
    <location>
        <begin position="182"/>
        <end position="262"/>
    </location>
</feature>
<keyword evidence="5" id="KW-1185">Reference proteome</keyword>
<organism evidence="4 5">
    <name type="scientific">Geosporobacter subterraneus DSM 17957</name>
    <dbReference type="NCBI Taxonomy" id="1121919"/>
    <lineage>
        <taxon>Bacteria</taxon>
        <taxon>Bacillati</taxon>
        <taxon>Bacillota</taxon>
        <taxon>Clostridia</taxon>
        <taxon>Peptostreptococcales</taxon>
        <taxon>Thermotaleaceae</taxon>
        <taxon>Geosporobacter</taxon>
    </lineage>
</organism>
<name>A0A1M6M4Y3_9FIRM</name>
<dbReference type="OrthoDB" id="2554267at2"/>
<dbReference type="InterPro" id="IPR058531">
    <property type="entry name" value="Baseplate_J_M"/>
</dbReference>